<evidence type="ECO:0000313" key="4">
    <source>
        <dbReference type="Proteomes" id="UP001371456"/>
    </source>
</evidence>
<comment type="caution">
    <text evidence="3">The sequence shown here is derived from an EMBL/GenBank/DDBJ whole genome shotgun (WGS) entry which is preliminary data.</text>
</comment>
<dbReference type="AlphaFoldDB" id="A0AAN8U574"/>
<dbReference type="GO" id="GO:0006429">
    <property type="term" value="P:leucyl-tRNA aminoacylation"/>
    <property type="evidence" value="ECO:0007669"/>
    <property type="project" value="InterPro"/>
</dbReference>
<reference evidence="3 4" key="1">
    <citation type="submission" date="2024-02" db="EMBL/GenBank/DDBJ databases">
        <title>de novo genome assembly of Solanum bulbocastanum strain 11H21.</title>
        <authorList>
            <person name="Hosaka A.J."/>
        </authorList>
    </citation>
    <scope>NUCLEOTIDE SEQUENCE [LARGE SCALE GENOMIC DNA]</scope>
    <source>
        <tissue evidence="3">Young leaves</tissue>
    </source>
</reference>
<feature type="compositionally biased region" description="Polar residues" evidence="2">
    <location>
        <begin position="43"/>
        <end position="58"/>
    </location>
</feature>
<dbReference type="Proteomes" id="UP001371456">
    <property type="component" value="Unassembled WGS sequence"/>
</dbReference>
<feature type="region of interest" description="Disordered" evidence="2">
    <location>
        <begin position="43"/>
        <end position="62"/>
    </location>
</feature>
<evidence type="ECO:0000256" key="2">
    <source>
        <dbReference type="SAM" id="MobiDB-lite"/>
    </source>
</evidence>
<gene>
    <name evidence="3" type="ORF">RDI58_004787</name>
</gene>
<dbReference type="InterPro" id="IPR004493">
    <property type="entry name" value="Leu-tRNA-synth_Ia_arc/euk"/>
</dbReference>
<dbReference type="PANTHER" id="PTHR45794">
    <property type="entry name" value="LEUCYL-TRNA SYNTHETASE"/>
    <property type="match status" value="1"/>
</dbReference>
<dbReference type="GO" id="GO:0004823">
    <property type="term" value="F:leucine-tRNA ligase activity"/>
    <property type="evidence" value="ECO:0007669"/>
    <property type="project" value="InterPro"/>
</dbReference>
<protein>
    <submittedName>
        <fullName evidence="3">Uncharacterized protein</fullName>
    </submittedName>
</protein>
<dbReference type="PANTHER" id="PTHR45794:SF1">
    <property type="entry name" value="LEUCINE--TRNA LIGASE, CYTOPLASMIC"/>
    <property type="match status" value="1"/>
</dbReference>
<accession>A0AAN8U574</accession>
<dbReference type="GO" id="GO:0005524">
    <property type="term" value="F:ATP binding"/>
    <property type="evidence" value="ECO:0007669"/>
    <property type="project" value="InterPro"/>
</dbReference>
<keyword evidence="4" id="KW-1185">Reference proteome</keyword>
<evidence type="ECO:0000256" key="1">
    <source>
        <dbReference type="ARBA" id="ARBA00005594"/>
    </source>
</evidence>
<name>A0AAN8U574_SOLBU</name>
<comment type="similarity">
    <text evidence="1">Belongs to the class-I aminoacyl-tRNA synthetase family.</text>
</comment>
<evidence type="ECO:0000313" key="3">
    <source>
        <dbReference type="EMBL" id="KAK6797086.1"/>
    </source>
</evidence>
<dbReference type="EMBL" id="JBANQN010000002">
    <property type="protein sequence ID" value="KAK6797086.1"/>
    <property type="molecule type" value="Genomic_DNA"/>
</dbReference>
<organism evidence="3 4">
    <name type="scientific">Solanum bulbocastanum</name>
    <name type="common">Wild potato</name>
    <dbReference type="NCBI Taxonomy" id="147425"/>
    <lineage>
        <taxon>Eukaryota</taxon>
        <taxon>Viridiplantae</taxon>
        <taxon>Streptophyta</taxon>
        <taxon>Embryophyta</taxon>
        <taxon>Tracheophyta</taxon>
        <taxon>Spermatophyta</taxon>
        <taxon>Magnoliopsida</taxon>
        <taxon>eudicotyledons</taxon>
        <taxon>Gunneridae</taxon>
        <taxon>Pentapetalae</taxon>
        <taxon>asterids</taxon>
        <taxon>lamiids</taxon>
        <taxon>Solanales</taxon>
        <taxon>Solanaceae</taxon>
        <taxon>Solanoideae</taxon>
        <taxon>Solaneae</taxon>
        <taxon>Solanum</taxon>
    </lineage>
</organism>
<proteinExistence type="inferred from homology"/>
<sequence>MDGYVIKAGWPEADLPDLTLKKANKYLQDTIISMRKLLQKQVSGSKKGNVSRNSQNKPSAGLINVDEQYGGWKKECLGILQRKFDTSTCSFVPDKEILSELQKSDIAQQGNFKQIQSSAPLLRFKKDEVAVGVQALDLRHPFGEIEVLEKNSDLIKRQLGLERLEILSMIDDALERAGPHAAVVRQNPPSPGNPTAIFL</sequence>